<dbReference type="AlphaFoldDB" id="A0A9Q4KVE2"/>
<evidence type="ECO:0000256" key="1">
    <source>
        <dbReference type="SAM" id="Phobius"/>
    </source>
</evidence>
<accession>A0A9Q4KVE2</accession>
<dbReference type="InterPro" id="IPR036514">
    <property type="entry name" value="SGNH_hydro_sf"/>
</dbReference>
<keyword evidence="2" id="KW-0378">Hydrolase</keyword>
<evidence type="ECO:0000313" key="2">
    <source>
        <dbReference type="EMBL" id="MDE4908166.1"/>
    </source>
</evidence>
<dbReference type="SUPFAM" id="SSF52266">
    <property type="entry name" value="SGNH hydrolase"/>
    <property type="match status" value="1"/>
</dbReference>
<proteinExistence type="predicted"/>
<sequence length="356" mass="40944">MNKEKYFKKIVYLSIFVLLIGELVSFCIVSPSIGPPNLKNQYYTDEYSLIGIQGPTNYTSNSLGIRGRELSVSRESEYRILTVGSSTTKCEYLDDQNEWPHKVEELLNETSDGRKVWVGNIGVSGFTTRENIQQLLSIPDKINPDLVIVLAGAEDIHYLNNSKQIDVYSTRSDENLLDLLKENQRGDIYTGPNVGDFFHPKETSLSYFGHYYLKSFIYDFFEFDERNKISADEYAKKTMEAHLNCTIETEINRVTIAEENDLTEFSRNLNMMVDIAEEKGFRLIFVTQPFSDASLLLLNHEVLNVSWHRDVECINVGAMIPANHYIYYDTEHFTDNGANIMAENIARYLENTNPFF</sequence>
<organism evidence="2 3">
    <name type="scientific">Methanogenium marinum</name>
    <dbReference type="NCBI Taxonomy" id="348610"/>
    <lineage>
        <taxon>Archaea</taxon>
        <taxon>Methanobacteriati</taxon>
        <taxon>Methanobacteriota</taxon>
        <taxon>Stenosarchaea group</taxon>
        <taxon>Methanomicrobia</taxon>
        <taxon>Methanomicrobiales</taxon>
        <taxon>Methanomicrobiaceae</taxon>
        <taxon>Methanogenium</taxon>
    </lineage>
</organism>
<dbReference type="EMBL" id="JAKELO010000002">
    <property type="protein sequence ID" value="MDE4908166.1"/>
    <property type="molecule type" value="Genomic_DNA"/>
</dbReference>
<dbReference type="Proteomes" id="UP001143747">
    <property type="component" value="Unassembled WGS sequence"/>
</dbReference>
<keyword evidence="3" id="KW-1185">Reference proteome</keyword>
<dbReference type="GO" id="GO:0016787">
    <property type="term" value="F:hydrolase activity"/>
    <property type="evidence" value="ECO:0007669"/>
    <property type="project" value="UniProtKB-KW"/>
</dbReference>
<protein>
    <submittedName>
        <fullName evidence="2">SGNH/GDSL hydrolase family protein</fullName>
    </submittedName>
</protein>
<name>A0A9Q4KVE2_9EURY</name>
<evidence type="ECO:0000313" key="3">
    <source>
        <dbReference type="Proteomes" id="UP001143747"/>
    </source>
</evidence>
<comment type="caution">
    <text evidence="2">The sequence shown here is derived from an EMBL/GenBank/DDBJ whole genome shotgun (WGS) entry which is preliminary data.</text>
</comment>
<dbReference type="RefSeq" id="WP_274924801.1">
    <property type="nucleotide sequence ID" value="NZ_JAKELO010000002.1"/>
</dbReference>
<gene>
    <name evidence="2" type="ORF">L0665_06030</name>
</gene>
<dbReference type="Gene3D" id="3.40.50.1110">
    <property type="entry name" value="SGNH hydrolase"/>
    <property type="match status" value="2"/>
</dbReference>
<dbReference type="CDD" id="cd00229">
    <property type="entry name" value="SGNH_hydrolase"/>
    <property type="match status" value="1"/>
</dbReference>
<keyword evidence="1" id="KW-0472">Membrane</keyword>
<keyword evidence="1" id="KW-1133">Transmembrane helix</keyword>
<feature type="transmembrane region" description="Helical" evidence="1">
    <location>
        <begin position="12"/>
        <end position="33"/>
    </location>
</feature>
<keyword evidence="1" id="KW-0812">Transmembrane</keyword>
<reference evidence="2" key="1">
    <citation type="submission" date="2022-01" db="EMBL/GenBank/DDBJ databases">
        <title>Draft genome of Methanogenium marinum DSM 15558.</title>
        <authorList>
            <person name="Chen S.-C."/>
            <person name="You Y.-T."/>
        </authorList>
    </citation>
    <scope>NUCLEOTIDE SEQUENCE</scope>
    <source>
        <strain evidence="2">DSM 15558</strain>
    </source>
</reference>